<dbReference type="InterPro" id="IPR010349">
    <property type="entry name" value="Asparaginase_II"/>
</dbReference>
<comment type="caution">
    <text evidence="1">The sequence shown here is derived from an EMBL/GenBank/DDBJ whole genome shotgun (WGS) entry which is preliminary data.</text>
</comment>
<evidence type="ECO:0000313" key="2">
    <source>
        <dbReference type="Proteomes" id="UP001501480"/>
    </source>
</evidence>
<proteinExistence type="predicted"/>
<dbReference type="PANTHER" id="PTHR42110:SF1">
    <property type="entry name" value="L-ASPARAGINASE, PUTATIVE (AFU_ORTHOLOGUE AFUA_3G11890)-RELATED"/>
    <property type="match status" value="1"/>
</dbReference>
<dbReference type="EMBL" id="BAAAPY010000012">
    <property type="protein sequence ID" value="GAA2084171.1"/>
    <property type="molecule type" value="Genomic_DNA"/>
</dbReference>
<accession>A0ABN2W5Y2</accession>
<gene>
    <name evidence="1" type="ORF">GCM10009821_26870</name>
</gene>
<dbReference type="PANTHER" id="PTHR42110">
    <property type="entry name" value="L-ASPARAGINASE, PUTATIVE (AFU_ORTHOLOGUE AFUA_3G11890)-RELATED"/>
    <property type="match status" value="1"/>
</dbReference>
<protein>
    <submittedName>
        <fullName evidence="1">Asparaginase</fullName>
    </submittedName>
</protein>
<dbReference type="Pfam" id="PF06089">
    <property type="entry name" value="Asparaginase_II"/>
    <property type="match status" value="1"/>
</dbReference>
<reference evidence="1 2" key="1">
    <citation type="journal article" date="2019" name="Int. J. Syst. Evol. Microbiol.">
        <title>The Global Catalogue of Microorganisms (GCM) 10K type strain sequencing project: providing services to taxonomists for standard genome sequencing and annotation.</title>
        <authorList>
            <consortium name="The Broad Institute Genomics Platform"/>
            <consortium name="The Broad Institute Genome Sequencing Center for Infectious Disease"/>
            <person name="Wu L."/>
            <person name="Ma J."/>
        </authorList>
    </citation>
    <scope>NUCLEOTIDE SEQUENCE [LARGE SCALE GENOMIC DNA]</scope>
    <source>
        <strain evidence="1 2">JCM 15749</strain>
    </source>
</reference>
<organism evidence="1 2">
    <name type="scientific">Aeromicrobium halocynthiae</name>
    <dbReference type="NCBI Taxonomy" id="560557"/>
    <lineage>
        <taxon>Bacteria</taxon>
        <taxon>Bacillati</taxon>
        <taxon>Actinomycetota</taxon>
        <taxon>Actinomycetes</taxon>
        <taxon>Propionibacteriales</taxon>
        <taxon>Nocardioidaceae</taxon>
        <taxon>Aeromicrobium</taxon>
    </lineage>
</organism>
<keyword evidence="2" id="KW-1185">Reference proteome</keyword>
<sequence>MGVMDVVVEVVRSGLVESEHRGSAVLVDPGGRPLWTIGDPSRVIFPRSANKPFQAVGMVRAGLPLESRLLALAAASHSAEPVHLAGVREILAGVGLDESALQTPASYPLDPHEHAAVIRAGEGRAPIRMDCSGKHAAMLATCVHRGWDVTSYLRADHPLQVQVRETFAELVGEPVVTGVDGCGAPLFSARLTDLARAVARLTSAAAGSAERRVVEAMVAHPELVSGTRRDDLALARAVPGSLVKSGAEGVLVVGLPDGRALGVKVDDGSERALFVVARRALELAGLDDPWLHERPAVLGGGERVGEIRPAF</sequence>
<evidence type="ECO:0000313" key="1">
    <source>
        <dbReference type="EMBL" id="GAA2084171.1"/>
    </source>
</evidence>
<dbReference type="Proteomes" id="UP001501480">
    <property type="component" value="Unassembled WGS sequence"/>
</dbReference>
<name>A0ABN2W5Y2_9ACTN</name>